<dbReference type="EMBL" id="CP063373">
    <property type="protein sequence ID" value="QOV35541.1"/>
    <property type="molecule type" value="Genomic_DNA"/>
</dbReference>
<name>A0A7M2SK09_9ACTN</name>
<reference evidence="4 5" key="1">
    <citation type="submission" date="2020-10" db="EMBL/GenBank/DDBJ databases">
        <title>Streptomyces ferrugineus complate genome analysis.</title>
        <authorList>
            <person name="Anwar N."/>
        </authorList>
    </citation>
    <scope>NUCLEOTIDE SEQUENCE [LARGE SCALE GENOMIC DNA]</scope>
    <source>
        <strain evidence="4 5">CCTCC AA2014009</strain>
    </source>
</reference>
<sequence>MTSVAQPPSSATELTVIHVPVSDLLVEPLIRELGDEYSRRYGRDAHAELARYPDEEFTAPYGGVLLLLLERGEPVAGGAFRRYDAATAELKRIWTHSAHRRRGLARRVVAELEREASARGYRRIYLTTGPRQPEARGLYLVTGYTPLFDTEADPEAIGPLPFEKHLPAAARTARTAGTGKAADL</sequence>
<proteinExistence type="predicted"/>
<evidence type="ECO:0000256" key="1">
    <source>
        <dbReference type="ARBA" id="ARBA00022679"/>
    </source>
</evidence>
<evidence type="ECO:0000313" key="4">
    <source>
        <dbReference type="EMBL" id="QOV35541.1"/>
    </source>
</evidence>
<dbReference type="GO" id="GO:0016747">
    <property type="term" value="F:acyltransferase activity, transferring groups other than amino-acyl groups"/>
    <property type="evidence" value="ECO:0007669"/>
    <property type="project" value="InterPro"/>
</dbReference>
<accession>A0A7M2SK09</accession>
<dbReference type="Gene3D" id="3.40.630.30">
    <property type="match status" value="1"/>
</dbReference>
<feature type="domain" description="N-acetyltransferase" evidence="3">
    <location>
        <begin position="17"/>
        <end position="167"/>
    </location>
</feature>
<dbReference type="PANTHER" id="PTHR43877:SF2">
    <property type="entry name" value="AMINOALKYLPHOSPHONATE N-ACETYLTRANSFERASE-RELATED"/>
    <property type="match status" value="1"/>
</dbReference>
<keyword evidence="1 4" id="KW-0808">Transferase</keyword>
<evidence type="ECO:0000256" key="2">
    <source>
        <dbReference type="ARBA" id="ARBA00023315"/>
    </source>
</evidence>
<dbReference type="InterPro" id="IPR016181">
    <property type="entry name" value="Acyl_CoA_acyltransferase"/>
</dbReference>
<protein>
    <submittedName>
        <fullName evidence="4">GNAT family N-acetyltransferase</fullName>
    </submittedName>
</protein>
<dbReference type="InterPro" id="IPR050832">
    <property type="entry name" value="Bact_Acetyltransf"/>
</dbReference>
<dbReference type="Proteomes" id="UP000594205">
    <property type="component" value="Chromosome"/>
</dbReference>
<organism evidence="4 5">
    <name type="scientific">Streptomyces ferrugineus</name>
    <dbReference type="NCBI Taxonomy" id="1413221"/>
    <lineage>
        <taxon>Bacteria</taxon>
        <taxon>Bacillati</taxon>
        <taxon>Actinomycetota</taxon>
        <taxon>Actinomycetes</taxon>
        <taxon>Kitasatosporales</taxon>
        <taxon>Streptomycetaceae</taxon>
        <taxon>Streptomyces</taxon>
    </lineage>
</organism>
<evidence type="ECO:0000259" key="3">
    <source>
        <dbReference type="PROSITE" id="PS51186"/>
    </source>
</evidence>
<dbReference type="CDD" id="cd04301">
    <property type="entry name" value="NAT_SF"/>
    <property type="match status" value="1"/>
</dbReference>
<keyword evidence="5" id="KW-1185">Reference proteome</keyword>
<dbReference type="PANTHER" id="PTHR43877">
    <property type="entry name" value="AMINOALKYLPHOSPHONATE N-ACETYLTRANSFERASE-RELATED-RELATED"/>
    <property type="match status" value="1"/>
</dbReference>
<dbReference type="InterPro" id="IPR000182">
    <property type="entry name" value="GNAT_dom"/>
</dbReference>
<keyword evidence="2" id="KW-0012">Acyltransferase</keyword>
<dbReference type="SUPFAM" id="SSF55729">
    <property type="entry name" value="Acyl-CoA N-acyltransferases (Nat)"/>
    <property type="match status" value="1"/>
</dbReference>
<dbReference type="KEGG" id="sfeu:IM697_36685"/>
<evidence type="ECO:0000313" key="5">
    <source>
        <dbReference type="Proteomes" id="UP000594205"/>
    </source>
</evidence>
<dbReference type="PROSITE" id="PS51186">
    <property type="entry name" value="GNAT"/>
    <property type="match status" value="1"/>
</dbReference>
<dbReference type="AlphaFoldDB" id="A0A7M2SK09"/>
<gene>
    <name evidence="4" type="ORF">IM697_36685</name>
</gene>
<dbReference type="RefSeq" id="WP_194040615.1">
    <property type="nucleotide sequence ID" value="NZ_CP063373.1"/>
</dbReference>
<dbReference type="Pfam" id="PF00583">
    <property type="entry name" value="Acetyltransf_1"/>
    <property type="match status" value="1"/>
</dbReference>